<gene>
    <name evidence="16" type="primary">bcsB</name>
    <name evidence="16" type="ORF">NSP04_14610</name>
</gene>
<feature type="signal peptide" evidence="15">
    <location>
        <begin position="1"/>
        <end position="36"/>
    </location>
</feature>
<organism evidence="16 17">
    <name type="scientific">Limnobacter parvus</name>
    <dbReference type="NCBI Taxonomy" id="2939690"/>
    <lineage>
        <taxon>Bacteria</taxon>
        <taxon>Pseudomonadati</taxon>
        <taxon>Pseudomonadota</taxon>
        <taxon>Betaproteobacteria</taxon>
        <taxon>Burkholderiales</taxon>
        <taxon>Burkholderiaceae</taxon>
        <taxon>Limnobacter</taxon>
    </lineage>
</organism>
<keyword evidence="11 15" id="KW-0135">Cellulose biosynthesis</keyword>
<evidence type="ECO:0000256" key="13">
    <source>
        <dbReference type="ARBA" id="ARBA00023136"/>
    </source>
</evidence>
<accession>A0ABT1XKQ7</accession>
<evidence type="ECO:0000256" key="1">
    <source>
        <dbReference type="ARBA" id="ARBA00002057"/>
    </source>
</evidence>
<comment type="subcellular location">
    <subcellularLocation>
        <location evidence="2">Cell inner membrane</location>
        <topology evidence="2">Single-pass membrane protein</topology>
    </subcellularLocation>
</comment>
<comment type="subunit">
    <text evidence="5 15">Tightly associated with the cellulose synthase catalytic subunit.</text>
</comment>
<keyword evidence="13 15" id="KW-0472">Membrane</keyword>
<comment type="similarity">
    <text evidence="4 15">Belongs to the AcsB/BcsB family.</text>
</comment>
<dbReference type="EMBL" id="JANKHG010000027">
    <property type="protein sequence ID" value="MCR2747880.1"/>
    <property type="molecule type" value="Genomic_DNA"/>
</dbReference>
<evidence type="ECO:0000313" key="16">
    <source>
        <dbReference type="EMBL" id="MCR2747880.1"/>
    </source>
</evidence>
<comment type="caution">
    <text evidence="16">The sequence shown here is derived from an EMBL/GenBank/DDBJ whole genome shotgun (WGS) entry which is preliminary data.</text>
</comment>
<feature type="transmembrane region" description="Helical" evidence="15">
    <location>
        <begin position="711"/>
        <end position="733"/>
    </location>
</feature>
<dbReference type="RefSeq" id="WP_257513091.1">
    <property type="nucleotide sequence ID" value="NZ_JANKHG010000027.1"/>
</dbReference>
<keyword evidence="15" id="KW-0732">Signal</keyword>
<keyword evidence="8 15" id="KW-0997">Cell inner membrane</keyword>
<evidence type="ECO:0000256" key="7">
    <source>
        <dbReference type="ARBA" id="ARBA00022475"/>
    </source>
</evidence>
<dbReference type="PANTHER" id="PTHR39083">
    <property type="entry name" value="CYCLIC DI-GMP-BINDING PROTEIN"/>
    <property type="match status" value="1"/>
</dbReference>
<evidence type="ECO:0000256" key="14">
    <source>
        <dbReference type="ARBA" id="ARBA00033444"/>
    </source>
</evidence>
<protein>
    <recommendedName>
        <fullName evidence="6 15">Cyclic di-GMP-binding protein</fullName>
    </recommendedName>
    <alternativeName>
        <fullName evidence="14 15">Cellulose synthase regulatory subunit</fullName>
    </alternativeName>
</protein>
<reference evidence="16" key="1">
    <citation type="submission" date="2022-07" db="EMBL/GenBank/DDBJ databases">
        <authorList>
            <person name="Xamxidin M."/>
        </authorList>
    </citation>
    <scope>NUCLEOTIDE SEQUENCE</scope>
    <source>
        <strain evidence="16">YS8-69</strain>
    </source>
</reference>
<keyword evidence="9 15" id="KW-0973">c-di-GMP</keyword>
<dbReference type="NCBIfam" id="NF008323">
    <property type="entry name" value="PRK11114.1-1"/>
    <property type="match status" value="1"/>
</dbReference>
<evidence type="ECO:0000256" key="3">
    <source>
        <dbReference type="ARBA" id="ARBA00005186"/>
    </source>
</evidence>
<keyword evidence="12 15" id="KW-1133">Transmembrane helix</keyword>
<dbReference type="PANTHER" id="PTHR39083:SF1">
    <property type="entry name" value="CYCLIC DI-GMP-BINDING PROTEIN"/>
    <property type="match status" value="1"/>
</dbReference>
<dbReference type="InterPro" id="IPR018513">
    <property type="entry name" value="Cell_synthase_bac"/>
</dbReference>
<evidence type="ECO:0000256" key="8">
    <source>
        <dbReference type="ARBA" id="ARBA00022519"/>
    </source>
</evidence>
<evidence type="ECO:0000256" key="4">
    <source>
        <dbReference type="ARBA" id="ARBA00010714"/>
    </source>
</evidence>
<dbReference type="InterPro" id="IPR003920">
    <property type="entry name" value="Cell_synth_B"/>
</dbReference>
<evidence type="ECO:0000256" key="11">
    <source>
        <dbReference type="ARBA" id="ARBA00022916"/>
    </source>
</evidence>
<keyword evidence="10 15" id="KW-0812">Transmembrane</keyword>
<dbReference type="Proteomes" id="UP001165267">
    <property type="component" value="Unassembled WGS sequence"/>
</dbReference>
<name>A0ABT1XKQ7_9BURK</name>
<feature type="chain" id="PRO_5044975105" description="Cyclic di-GMP-binding protein" evidence="15">
    <location>
        <begin position="37"/>
        <end position="745"/>
    </location>
</feature>
<dbReference type="Pfam" id="PF03170">
    <property type="entry name" value="BcsB"/>
    <property type="match status" value="1"/>
</dbReference>
<dbReference type="Gene3D" id="2.60.120.260">
    <property type="entry name" value="Galactose-binding domain-like"/>
    <property type="match status" value="2"/>
</dbReference>
<sequence>MLKFLESFSWSGMAKVCSRLALFFLLASAAQQPVFANDYEATFRQLGFQQALNIRGVNGQIAVPFSVRADEVVISASVDLMYNFSPSMLDDLSHFNIIVNGEVVESVPLRKDNAGKTNQRNVEIPVRLLAQFNRLSLELIGHYTLGCEDPAHSSLWLNVSNGSMLRLTTSSLPLNDDLSLLPAPFFDERDRLPMVTPIVFAGAPNNATIEAAGTVASWLGGLASYRGYSFPVTIGNLPIDYNTIVLMLPGQSVPGLNVPAMNAPRLTMAVHPGNSSKKVLVISGRDEKDLKTAVKALVLGTQSLNGTTLTIEDEVKLNPRVPYDAPRWVSSTRPTKLGDLVTPSTLQVSGQYPDLIRVPMTMPPDLFFWQADGIPLHIKHRYTLRSENDKSTLNVSFSEKFIRAIPLQSEQEIWRAERWLRDLLGKPLSTNQASVKIPREAFSPNGQLQLYFHFEQPQKDQCADVPLSNIQAAVDQESYVDISGFPKYMHMPDLASFANAGYPFTRMADLSETAIVIPAQVDSTALSNLFVLLGRIGDLTGLPAHGFTLLRPNDLKTVQDKDLLLLGNLESDPILQEWAESMPVTLNDQTWNVKTGGGFRSIIDQWIPAIRDESVAPVTSLTLRGSEPAGLMMGFESPLSSDRSIVALLGSDQGVAQIIDAMLSPEDVQMIRGSVVFSKVGSVGSVLDEKTYSVGSLPLLTWIRYHLSSNVLLNILFLLGAAFLFAFVFNRVLKRKAAQRLEKRS</sequence>
<keyword evidence="7 15" id="KW-1003">Cell membrane</keyword>
<evidence type="ECO:0000256" key="2">
    <source>
        <dbReference type="ARBA" id="ARBA00004377"/>
    </source>
</evidence>
<proteinExistence type="inferred from homology"/>
<evidence type="ECO:0000256" key="5">
    <source>
        <dbReference type="ARBA" id="ARBA00011437"/>
    </source>
</evidence>
<evidence type="ECO:0000256" key="9">
    <source>
        <dbReference type="ARBA" id="ARBA00022636"/>
    </source>
</evidence>
<keyword evidence="17" id="KW-1185">Reference proteome</keyword>
<evidence type="ECO:0000256" key="10">
    <source>
        <dbReference type="ARBA" id="ARBA00022692"/>
    </source>
</evidence>
<evidence type="ECO:0000256" key="15">
    <source>
        <dbReference type="RuleBase" id="RU365021"/>
    </source>
</evidence>
<evidence type="ECO:0000313" key="17">
    <source>
        <dbReference type="Proteomes" id="UP001165267"/>
    </source>
</evidence>
<evidence type="ECO:0000256" key="6">
    <source>
        <dbReference type="ARBA" id="ARBA00021844"/>
    </source>
</evidence>
<dbReference type="PRINTS" id="PR01440">
    <property type="entry name" value="CELLSNTHASEB"/>
</dbReference>
<evidence type="ECO:0000256" key="12">
    <source>
        <dbReference type="ARBA" id="ARBA00022989"/>
    </source>
</evidence>
<comment type="function">
    <text evidence="1 15">Binds the cellulose synthase activator, bis-(3'-5') cyclic diguanylic acid (c-di-GMP).</text>
</comment>
<comment type="pathway">
    <text evidence="3 15">Glycan metabolism; bacterial cellulose biosynthesis.</text>
</comment>